<dbReference type="OrthoDB" id="1737397at2"/>
<dbReference type="EMBL" id="CP001348">
    <property type="protein sequence ID" value="ACL76611.1"/>
    <property type="molecule type" value="Genomic_DNA"/>
</dbReference>
<feature type="chain" id="PRO_5002874237" evidence="1">
    <location>
        <begin position="27"/>
        <end position="341"/>
    </location>
</feature>
<evidence type="ECO:0000313" key="3">
    <source>
        <dbReference type="Proteomes" id="UP000001349"/>
    </source>
</evidence>
<sequence precursor="true">MIKTKLIRLICIIFTLCLFFSFTSYALTGSTFSDSGNHLVYVNNPESFGLNTGDLVYLYGTNLGNSYKDVEFYHHLYNGWSNAGACRVGVAMMNKGTKPAVITYKGSCTATLDGYNFAVIEDTSQVLKSFQDAKHKTITLNPGEKKIVWSDDFRFTPGFSEFVYGRARFKSNQKFGVWMRVFAAGQSKTAEDVFKEKHPIQGTGHGFCGELAYTEKKVTLDADRSNITNLCEWPRLLNTYEYSGVINSKPGTSQYHAGNYGVVYNITVNHSAQKKIIINPKWSSDRPYASIVYSVNNGPWIAGEKITTGMCWIEDLGDGETSNFRFMLPGGNCGSYYVSFE</sequence>
<evidence type="ECO:0000313" key="2">
    <source>
        <dbReference type="EMBL" id="ACL76611.1"/>
    </source>
</evidence>
<dbReference type="KEGG" id="cce:Ccel_2274"/>
<dbReference type="RefSeq" id="WP_015925703.1">
    <property type="nucleotide sequence ID" value="NC_011898.1"/>
</dbReference>
<feature type="signal peptide" evidence="1">
    <location>
        <begin position="1"/>
        <end position="26"/>
    </location>
</feature>
<keyword evidence="3" id="KW-1185">Reference proteome</keyword>
<evidence type="ECO:0000256" key="1">
    <source>
        <dbReference type="SAM" id="SignalP"/>
    </source>
</evidence>
<keyword evidence="1" id="KW-0732">Signal</keyword>
<dbReference type="Proteomes" id="UP000001349">
    <property type="component" value="Chromosome"/>
</dbReference>
<protein>
    <submittedName>
        <fullName evidence="2">Uncharacterized protein</fullName>
    </submittedName>
</protein>
<dbReference type="AlphaFoldDB" id="B8I4V7"/>
<name>B8I4V7_RUMCH</name>
<proteinExistence type="predicted"/>
<reference evidence="2 3" key="1">
    <citation type="submission" date="2009-01" db="EMBL/GenBank/DDBJ databases">
        <title>Complete sequence of Clostridium cellulolyticum H10.</title>
        <authorList>
            <consortium name="US DOE Joint Genome Institute"/>
            <person name="Lucas S."/>
            <person name="Copeland A."/>
            <person name="Lapidus A."/>
            <person name="Glavina del Rio T."/>
            <person name="Dalin E."/>
            <person name="Tice H."/>
            <person name="Bruce D."/>
            <person name="Goodwin L."/>
            <person name="Pitluck S."/>
            <person name="Chertkov O."/>
            <person name="Saunders E."/>
            <person name="Brettin T."/>
            <person name="Detter J.C."/>
            <person name="Han C."/>
            <person name="Larimer F."/>
            <person name="Land M."/>
            <person name="Hauser L."/>
            <person name="Kyrpides N."/>
            <person name="Ivanova N."/>
            <person name="Zhou J."/>
            <person name="Richardson P."/>
        </authorList>
    </citation>
    <scope>NUCLEOTIDE SEQUENCE [LARGE SCALE GENOMIC DNA]</scope>
    <source>
        <strain evidence="3">ATCC 35319 / DSM 5812 / JCM 6584 / H10</strain>
    </source>
</reference>
<dbReference type="HOGENOM" id="CLU_067277_0_0_9"/>
<accession>B8I4V7</accession>
<dbReference type="eggNOG" id="ENOG5033Q5T">
    <property type="taxonomic scope" value="Bacteria"/>
</dbReference>
<dbReference type="STRING" id="394503.Ccel_2274"/>
<gene>
    <name evidence="2" type="ordered locus">Ccel_2274</name>
</gene>
<organism evidence="2 3">
    <name type="scientific">Ruminiclostridium cellulolyticum (strain ATCC 35319 / DSM 5812 / JCM 6584 / H10)</name>
    <name type="common">Clostridium cellulolyticum</name>
    <dbReference type="NCBI Taxonomy" id="394503"/>
    <lineage>
        <taxon>Bacteria</taxon>
        <taxon>Bacillati</taxon>
        <taxon>Bacillota</taxon>
        <taxon>Clostridia</taxon>
        <taxon>Eubacteriales</taxon>
        <taxon>Oscillospiraceae</taxon>
        <taxon>Ruminiclostridium</taxon>
    </lineage>
</organism>